<reference evidence="2 3" key="1">
    <citation type="submission" date="2015-05" db="EMBL/GenBank/DDBJ databases">
        <title>Genome sequencing and analysis of members of genus Stenotrophomonas.</title>
        <authorList>
            <person name="Patil P.P."/>
            <person name="Midha S."/>
            <person name="Patil P.B."/>
        </authorList>
    </citation>
    <scope>NUCLEOTIDE SEQUENCE [LARGE SCALE GENOMIC DNA]</scope>
    <source>
        <strain evidence="2 3">DSM 21508</strain>
    </source>
</reference>
<dbReference type="EMBL" id="LDJK01000039">
    <property type="protein sequence ID" value="KRG73723.1"/>
    <property type="molecule type" value="Genomic_DNA"/>
</dbReference>
<dbReference type="CDD" id="cd04196">
    <property type="entry name" value="GT_2_like_d"/>
    <property type="match status" value="1"/>
</dbReference>
<dbReference type="InterPro" id="IPR029044">
    <property type="entry name" value="Nucleotide-diphossugar_trans"/>
</dbReference>
<evidence type="ECO:0000313" key="3">
    <source>
        <dbReference type="Proteomes" id="UP000051386"/>
    </source>
</evidence>
<comment type="caution">
    <text evidence="2">The sequence shown here is derived from an EMBL/GenBank/DDBJ whole genome shotgun (WGS) entry which is preliminary data.</text>
</comment>
<dbReference type="Proteomes" id="UP000051386">
    <property type="component" value="Unassembled WGS sequence"/>
</dbReference>
<dbReference type="InterPro" id="IPR001173">
    <property type="entry name" value="Glyco_trans_2-like"/>
</dbReference>
<dbReference type="SUPFAM" id="SSF53448">
    <property type="entry name" value="Nucleotide-diphospho-sugar transferases"/>
    <property type="match status" value="1"/>
</dbReference>
<dbReference type="Gene3D" id="3.90.550.10">
    <property type="entry name" value="Spore Coat Polysaccharide Biosynthesis Protein SpsA, Chain A"/>
    <property type="match status" value="1"/>
</dbReference>
<dbReference type="Pfam" id="PF00535">
    <property type="entry name" value="Glycos_transf_2"/>
    <property type="match status" value="1"/>
</dbReference>
<dbReference type="RefSeq" id="WP_057508400.1">
    <property type="nucleotide sequence ID" value="NZ_LDJK01000039.1"/>
</dbReference>
<dbReference type="AlphaFoldDB" id="A0A0R0CWS6"/>
<evidence type="ECO:0000259" key="1">
    <source>
        <dbReference type="Pfam" id="PF00535"/>
    </source>
</evidence>
<dbReference type="GO" id="GO:0016758">
    <property type="term" value="F:hexosyltransferase activity"/>
    <property type="evidence" value="ECO:0007669"/>
    <property type="project" value="UniProtKB-ARBA"/>
</dbReference>
<gene>
    <name evidence="2" type="ORF">ABB28_09550</name>
</gene>
<sequence>MPLTTSIAMCTYNGERFLQAQLDSLLTQRPLPDQIVIRDDVSSDGTGEILAAFVPKAEALGIVVDLQVNERNVGYRRNFDGALRACTGEVIFLCDQDDVWHADKLSRMCAEFEARPGLLALHSDARLIDGEGRSLPKSLFESLGIGSHELGMMHRGDGLGLLLKRKMVTGAAMAIRRRVLGDALPLPATEWVHDAWLVTLAALTGRVDSLRESLVDYRLHGGNQLGLGGNDPLPRSARRKLQLQSELKQSEMLVERAQALVVPRSAMALVTSRRDHFGVRAGLPASRVRRLPQVLGEMATGNYLRFGRGLLSAAIDLIRS</sequence>
<feature type="domain" description="Glycosyltransferase 2-like" evidence="1">
    <location>
        <begin position="6"/>
        <end position="180"/>
    </location>
</feature>
<dbReference type="PANTHER" id="PTHR22916">
    <property type="entry name" value="GLYCOSYLTRANSFERASE"/>
    <property type="match status" value="1"/>
</dbReference>
<evidence type="ECO:0000313" key="2">
    <source>
        <dbReference type="EMBL" id="KRG73723.1"/>
    </source>
</evidence>
<dbReference type="PANTHER" id="PTHR22916:SF3">
    <property type="entry name" value="UDP-GLCNAC:BETAGAL BETA-1,3-N-ACETYLGLUCOSAMINYLTRANSFERASE-LIKE PROTEIN 1"/>
    <property type="match status" value="1"/>
</dbReference>
<keyword evidence="3" id="KW-1185">Reference proteome</keyword>
<protein>
    <recommendedName>
        <fullName evidence="1">Glycosyltransferase 2-like domain-containing protein</fullName>
    </recommendedName>
</protein>
<accession>A0A0R0CWS6</accession>
<proteinExistence type="predicted"/>
<dbReference type="PATRIC" id="fig|517011.3.peg.1579"/>
<organism evidence="2 3">
    <name type="scientific">Stenotrophomonas chelatiphaga</name>
    <dbReference type="NCBI Taxonomy" id="517011"/>
    <lineage>
        <taxon>Bacteria</taxon>
        <taxon>Pseudomonadati</taxon>
        <taxon>Pseudomonadota</taxon>
        <taxon>Gammaproteobacteria</taxon>
        <taxon>Lysobacterales</taxon>
        <taxon>Lysobacteraceae</taxon>
        <taxon>Stenotrophomonas</taxon>
    </lineage>
</organism>
<name>A0A0R0CWS6_9GAMM</name>